<evidence type="ECO:0000313" key="3">
    <source>
        <dbReference type="Proteomes" id="UP000008281"/>
    </source>
</evidence>
<dbReference type="Pfam" id="PF02343">
    <property type="entry name" value="TRA-1_regulated"/>
    <property type="match status" value="1"/>
</dbReference>
<accession>E3NGV6</accession>
<protein>
    <submittedName>
        <fullName evidence="2">Uncharacterized protein</fullName>
    </submittedName>
</protein>
<dbReference type="AlphaFoldDB" id="E3NGV6"/>
<dbReference type="OrthoDB" id="5891964at2759"/>
<evidence type="ECO:0000313" key="2">
    <source>
        <dbReference type="EMBL" id="EFO97475.1"/>
    </source>
</evidence>
<proteinExistence type="predicted"/>
<feature type="chain" id="PRO_5003177522" evidence="1">
    <location>
        <begin position="20"/>
        <end position="164"/>
    </location>
</feature>
<dbReference type="InterPro" id="IPR003326">
    <property type="entry name" value="TRA-1_regulated"/>
</dbReference>
<organism evidence="3">
    <name type="scientific">Caenorhabditis remanei</name>
    <name type="common">Caenorhabditis vulgaris</name>
    <dbReference type="NCBI Taxonomy" id="31234"/>
    <lineage>
        <taxon>Eukaryota</taxon>
        <taxon>Metazoa</taxon>
        <taxon>Ecdysozoa</taxon>
        <taxon>Nematoda</taxon>
        <taxon>Chromadorea</taxon>
        <taxon>Rhabditida</taxon>
        <taxon>Rhabditina</taxon>
        <taxon>Rhabditomorpha</taxon>
        <taxon>Rhabditoidea</taxon>
        <taxon>Rhabditidae</taxon>
        <taxon>Peloderinae</taxon>
        <taxon>Caenorhabditis</taxon>
    </lineage>
</organism>
<sequence length="164" mass="19014">MKYTFLFLISISFLSSVNCISVKQTGYSFFSFGTVYSFKELIGCTRKIMCVMDYYDRGIRFKWIDSELPADLPDGKSVMKNFTSCVFNYFQSTVQSIPSQKMIFGDENRFVDVFSCFGIVCDNGTWFATKYLHGISFPTGTDSHFTGPTDEYNEKKSKIEWFHW</sequence>
<evidence type="ECO:0000256" key="1">
    <source>
        <dbReference type="SAM" id="SignalP"/>
    </source>
</evidence>
<keyword evidence="3" id="KW-1185">Reference proteome</keyword>
<feature type="signal peptide" evidence="1">
    <location>
        <begin position="1"/>
        <end position="19"/>
    </location>
</feature>
<reference evidence="2" key="1">
    <citation type="submission" date="2007-07" db="EMBL/GenBank/DDBJ databases">
        <title>PCAP assembly of the Caenorhabditis remanei genome.</title>
        <authorList>
            <consortium name="The Caenorhabditis remanei Sequencing Consortium"/>
            <person name="Wilson R.K."/>
        </authorList>
    </citation>
    <scope>NUCLEOTIDE SEQUENCE [LARGE SCALE GENOMIC DNA]</scope>
    <source>
        <strain evidence="2">PB4641</strain>
    </source>
</reference>
<dbReference type="EMBL" id="DS268660">
    <property type="protein sequence ID" value="EFO97475.1"/>
    <property type="molecule type" value="Genomic_DNA"/>
</dbReference>
<dbReference type="HOGENOM" id="CLU_105165_1_0_1"/>
<gene>
    <name evidence="2" type="ORF">CRE_06151</name>
</gene>
<dbReference type="Proteomes" id="UP000008281">
    <property type="component" value="Unassembled WGS sequence"/>
</dbReference>
<keyword evidence="1" id="KW-0732">Signal</keyword>
<name>E3NGV6_CAERE</name>
<dbReference type="InParanoid" id="E3NGV6"/>